<dbReference type="EMBL" id="CP036274">
    <property type="protein sequence ID" value="QDU28901.1"/>
    <property type="molecule type" value="Genomic_DNA"/>
</dbReference>
<keyword evidence="1" id="KW-1133">Transmembrane helix</keyword>
<dbReference type="KEGG" id="aagg:ETAA8_40070"/>
<sequence>MSSLPERVGRLINELDIDFSRFTVAGWLTSFTSLLLGLIVALAAYRSVVGKIRHDSGPALVFGLVMIGITVLSFLVMRAILAKLSIAIVRQPPVNDRPPSN</sequence>
<gene>
    <name evidence="2" type="ORF">ETAA8_40070</name>
</gene>
<evidence type="ECO:0000313" key="3">
    <source>
        <dbReference type="Proteomes" id="UP000315017"/>
    </source>
</evidence>
<protein>
    <submittedName>
        <fullName evidence="2">Uncharacterized protein</fullName>
    </submittedName>
</protein>
<dbReference type="AlphaFoldDB" id="A0A517YFB9"/>
<accession>A0A517YFB9</accession>
<keyword evidence="1" id="KW-0812">Transmembrane</keyword>
<dbReference type="Proteomes" id="UP000315017">
    <property type="component" value="Chromosome"/>
</dbReference>
<reference evidence="2 3" key="1">
    <citation type="submission" date="2019-02" db="EMBL/GenBank/DDBJ databases">
        <title>Deep-cultivation of Planctomycetes and their phenomic and genomic characterization uncovers novel biology.</title>
        <authorList>
            <person name="Wiegand S."/>
            <person name="Jogler M."/>
            <person name="Boedeker C."/>
            <person name="Pinto D."/>
            <person name="Vollmers J."/>
            <person name="Rivas-Marin E."/>
            <person name="Kohn T."/>
            <person name="Peeters S.H."/>
            <person name="Heuer A."/>
            <person name="Rast P."/>
            <person name="Oberbeckmann S."/>
            <person name="Bunk B."/>
            <person name="Jeske O."/>
            <person name="Meyerdierks A."/>
            <person name="Storesund J.E."/>
            <person name="Kallscheuer N."/>
            <person name="Luecker S."/>
            <person name="Lage O.M."/>
            <person name="Pohl T."/>
            <person name="Merkel B.J."/>
            <person name="Hornburger P."/>
            <person name="Mueller R.-W."/>
            <person name="Bruemmer F."/>
            <person name="Labrenz M."/>
            <person name="Spormann A.M."/>
            <person name="Op den Camp H."/>
            <person name="Overmann J."/>
            <person name="Amann R."/>
            <person name="Jetten M.S.M."/>
            <person name="Mascher T."/>
            <person name="Medema M.H."/>
            <person name="Devos D.P."/>
            <person name="Kaster A.-K."/>
            <person name="Ovreas L."/>
            <person name="Rohde M."/>
            <person name="Galperin M.Y."/>
            <person name="Jogler C."/>
        </authorList>
    </citation>
    <scope>NUCLEOTIDE SEQUENCE [LARGE SCALE GENOMIC DNA]</scope>
    <source>
        <strain evidence="2 3">ETA_A8</strain>
    </source>
</reference>
<keyword evidence="1" id="KW-0472">Membrane</keyword>
<keyword evidence="3" id="KW-1185">Reference proteome</keyword>
<feature type="transmembrane region" description="Helical" evidence="1">
    <location>
        <begin position="57"/>
        <end position="81"/>
    </location>
</feature>
<evidence type="ECO:0000313" key="2">
    <source>
        <dbReference type="EMBL" id="QDU28901.1"/>
    </source>
</evidence>
<organism evidence="2 3">
    <name type="scientific">Anatilimnocola aggregata</name>
    <dbReference type="NCBI Taxonomy" id="2528021"/>
    <lineage>
        <taxon>Bacteria</taxon>
        <taxon>Pseudomonadati</taxon>
        <taxon>Planctomycetota</taxon>
        <taxon>Planctomycetia</taxon>
        <taxon>Pirellulales</taxon>
        <taxon>Pirellulaceae</taxon>
        <taxon>Anatilimnocola</taxon>
    </lineage>
</organism>
<feature type="transmembrane region" description="Helical" evidence="1">
    <location>
        <begin position="21"/>
        <end position="45"/>
    </location>
</feature>
<evidence type="ECO:0000256" key="1">
    <source>
        <dbReference type="SAM" id="Phobius"/>
    </source>
</evidence>
<name>A0A517YFB9_9BACT</name>
<proteinExistence type="predicted"/>